<evidence type="ECO:0000259" key="10">
    <source>
        <dbReference type="Pfam" id="PF21082"/>
    </source>
</evidence>
<protein>
    <recommendedName>
        <fullName evidence="7">Small-conductance mechanosensitive channel</fullName>
    </recommendedName>
</protein>
<keyword evidence="3" id="KW-1003">Cell membrane</keyword>
<dbReference type="OrthoDB" id="9799209at2"/>
<dbReference type="Pfam" id="PF21082">
    <property type="entry name" value="MS_channel_3rd"/>
    <property type="match status" value="1"/>
</dbReference>
<gene>
    <name evidence="11" type="ORF">AMC99_00612</name>
</gene>
<evidence type="ECO:0000256" key="1">
    <source>
        <dbReference type="ARBA" id="ARBA00004651"/>
    </source>
</evidence>
<evidence type="ECO:0000256" key="6">
    <source>
        <dbReference type="ARBA" id="ARBA00023136"/>
    </source>
</evidence>
<keyword evidence="6 7" id="KW-0472">Membrane</keyword>
<reference evidence="11 12" key="1">
    <citation type="submission" date="2015-09" db="EMBL/GenBank/DDBJ databases">
        <title>Complete genome sequence of a benzo[a]pyrene-degrading bacterium Altererythrobacter epoxidivorans CGMCC 1.7731T.</title>
        <authorList>
            <person name="Li Z."/>
            <person name="Cheng H."/>
            <person name="Huo Y."/>
            <person name="Xu X."/>
        </authorList>
    </citation>
    <scope>NUCLEOTIDE SEQUENCE [LARGE SCALE GENOMIC DNA]</scope>
    <source>
        <strain evidence="11 12">CGMCC 1.7731</strain>
    </source>
</reference>
<evidence type="ECO:0000256" key="8">
    <source>
        <dbReference type="SAM" id="SignalP"/>
    </source>
</evidence>
<keyword evidence="12" id="KW-1185">Reference proteome</keyword>
<feature type="signal peptide" evidence="8">
    <location>
        <begin position="1"/>
        <end position="25"/>
    </location>
</feature>
<dbReference type="InterPro" id="IPR010920">
    <property type="entry name" value="LSM_dom_sf"/>
</dbReference>
<accession>A0A0M3T9U6</accession>
<comment type="subunit">
    <text evidence="7">Homoheptamer.</text>
</comment>
<dbReference type="KEGG" id="aep:AMC99_00612"/>
<comment type="subcellular location">
    <subcellularLocation>
        <location evidence="7">Cell inner membrane</location>
        <topology evidence="7">Multi-pass membrane protein</topology>
    </subcellularLocation>
    <subcellularLocation>
        <location evidence="1">Cell membrane</location>
        <topology evidence="1">Multi-pass membrane protein</topology>
    </subcellularLocation>
</comment>
<feature type="domain" description="Mechanosensitive ion channel MscS C-terminal" evidence="10">
    <location>
        <begin position="347"/>
        <end position="428"/>
    </location>
</feature>
<keyword evidence="5 7" id="KW-1133">Transmembrane helix</keyword>
<proteinExistence type="inferred from homology"/>
<evidence type="ECO:0000256" key="4">
    <source>
        <dbReference type="ARBA" id="ARBA00022692"/>
    </source>
</evidence>
<feature type="chain" id="PRO_5005789659" description="Small-conductance mechanosensitive channel" evidence="8">
    <location>
        <begin position="26"/>
        <end position="445"/>
    </location>
</feature>
<dbReference type="Gene3D" id="3.30.70.100">
    <property type="match status" value="1"/>
</dbReference>
<keyword evidence="8" id="KW-0732">Signal</keyword>
<comment type="caution">
    <text evidence="7">Lacks conserved residue(s) required for the propagation of feature annotation.</text>
</comment>
<evidence type="ECO:0000313" key="11">
    <source>
        <dbReference type="EMBL" id="ALE15922.1"/>
    </source>
</evidence>
<dbReference type="SUPFAM" id="SSF82689">
    <property type="entry name" value="Mechanosensitive channel protein MscS (YggB), C-terminal domain"/>
    <property type="match status" value="1"/>
</dbReference>
<feature type="transmembrane region" description="Helical" evidence="7">
    <location>
        <begin position="253"/>
        <end position="271"/>
    </location>
</feature>
<feature type="domain" description="Mechanosensitive ion channel MscS" evidence="9">
    <location>
        <begin position="273"/>
        <end position="339"/>
    </location>
</feature>
<dbReference type="Pfam" id="PF00924">
    <property type="entry name" value="MS_channel_2nd"/>
    <property type="match status" value="1"/>
</dbReference>
<dbReference type="PANTHER" id="PTHR30221">
    <property type="entry name" value="SMALL-CONDUCTANCE MECHANOSENSITIVE CHANNEL"/>
    <property type="match status" value="1"/>
</dbReference>
<dbReference type="Proteomes" id="UP000057938">
    <property type="component" value="Chromosome"/>
</dbReference>
<keyword evidence="7" id="KW-0813">Transport</keyword>
<sequence length="445" mass="48236">MAVSRIIALCFAAFWSLAFAHVANAQDVAEETVTPAAEETATDAGKEDLVTLVTRPEISNPELAHLLVPLTADELRQVSDAWLGLVRAKTEEIARAQADRIGGGDPSDQAKIAKIITLVEQRAKLLEKFTLVVDSLERKGGDPDQVAGLRAYRNGILFEETSQASAKALFGSMIEWLGRPDGGIALLKRVLVALLALGAIVLVARVAKGFVRLWIGRFTRVSKLLQAFIVGAFFWLFILAGIVIVLASIDVDITPLFALIGGASFILAFAFQDTLGNLASGLMIMINQPFDEGDYIEVGGVGGTVRNVSMVGTTVATPDNRIIVVPNKNVWGNVIINATASDTRRVDLVFSASYDDPIQDVLDVLQEQVASHPRVLADPAPDIRPSELGPSTVDFVCRPWVNADDYWDVKCDLTQRVKEAFEARGLSMPFPQQDIHVRSLPEPGR</sequence>
<evidence type="ECO:0000256" key="5">
    <source>
        <dbReference type="ARBA" id="ARBA00022989"/>
    </source>
</evidence>
<evidence type="ECO:0000259" key="9">
    <source>
        <dbReference type="Pfam" id="PF00924"/>
    </source>
</evidence>
<dbReference type="InterPro" id="IPR045275">
    <property type="entry name" value="MscS_archaea/bacteria_type"/>
</dbReference>
<evidence type="ECO:0000256" key="3">
    <source>
        <dbReference type="ARBA" id="ARBA00022475"/>
    </source>
</evidence>
<name>A0A0M3T9U6_9SPHN</name>
<dbReference type="EMBL" id="CP012669">
    <property type="protein sequence ID" value="ALE15922.1"/>
    <property type="molecule type" value="Genomic_DNA"/>
</dbReference>
<dbReference type="InterPro" id="IPR023408">
    <property type="entry name" value="MscS_beta-dom_sf"/>
</dbReference>
<evidence type="ECO:0000313" key="12">
    <source>
        <dbReference type="Proteomes" id="UP000057938"/>
    </source>
</evidence>
<dbReference type="InterPro" id="IPR011066">
    <property type="entry name" value="MscS_channel_C_sf"/>
</dbReference>
<dbReference type="GO" id="GO:0005886">
    <property type="term" value="C:plasma membrane"/>
    <property type="evidence" value="ECO:0007669"/>
    <property type="project" value="UniProtKB-SubCell"/>
</dbReference>
<keyword evidence="7" id="KW-0407">Ion channel</keyword>
<evidence type="ECO:0000256" key="2">
    <source>
        <dbReference type="ARBA" id="ARBA00008017"/>
    </source>
</evidence>
<dbReference type="InterPro" id="IPR006685">
    <property type="entry name" value="MscS_channel_2nd"/>
</dbReference>
<dbReference type="PATRIC" id="fig|361183.4.peg.603"/>
<keyword evidence="7" id="KW-0997">Cell inner membrane</keyword>
<evidence type="ECO:0000256" key="7">
    <source>
        <dbReference type="RuleBase" id="RU369025"/>
    </source>
</evidence>
<dbReference type="SUPFAM" id="SSF82861">
    <property type="entry name" value="Mechanosensitive channel protein MscS (YggB), transmembrane region"/>
    <property type="match status" value="1"/>
</dbReference>
<keyword evidence="4 7" id="KW-0812">Transmembrane</keyword>
<dbReference type="InterPro" id="IPR011014">
    <property type="entry name" value="MscS_channel_TM-2"/>
</dbReference>
<dbReference type="AlphaFoldDB" id="A0A0M3T9U6"/>
<dbReference type="InterPro" id="IPR049278">
    <property type="entry name" value="MS_channel_C"/>
</dbReference>
<feature type="transmembrane region" description="Helical" evidence="7">
    <location>
        <begin position="190"/>
        <end position="215"/>
    </location>
</feature>
<organism evidence="11 12">
    <name type="scientific">Altererythrobacter epoxidivorans</name>
    <dbReference type="NCBI Taxonomy" id="361183"/>
    <lineage>
        <taxon>Bacteria</taxon>
        <taxon>Pseudomonadati</taxon>
        <taxon>Pseudomonadota</taxon>
        <taxon>Alphaproteobacteria</taxon>
        <taxon>Sphingomonadales</taxon>
        <taxon>Erythrobacteraceae</taxon>
        <taxon>Altererythrobacter</taxon>
    </lineage>
</organism>
<dbReference type="RefSeq" id="WP_061922593.1">
    <property type="nucleotide sequence ID" value="NZ_CP012669.1"/>
</dbReference>
<dbReference type="STRING" id="361183.AMC99_00612"/>
<dbReference type="PANTHER" id="PTHR30221:SF1">
    <property type="entry name" value="SMALL-CONDUCTANCE MECHANOSENSITIVE CHANNEL"/>
    <property type="match status" value="1"/>
</dbReference>
<comment type="similarity">
    <text evidence="2 7">Belongs to the MscS (TC 1.A.23) family.</text>
</comment>
<dbReference type="Gene3D" id="1.10.287.1260">
    <property type="match status" value="1"/>
</dbReference>
<feature type="transmembrane region" description="Helical" evidence="7">
    <location>
        <begin position="227"/>
        <end position="247"/>
    </location>
</feature>
<dbReference type="GO" id="GO:0008381">
    <property type="term" value="F:mechanosensitive monoatomic ion channel activity"/>
    <property type="evidence" value="ECO:0007669"/>
    <property type="project" value="InterPro"/>
</dbReference>
<dbReference type="SUPFAM" id="SSF50182">
    <property type="entry name" value="Sm-like ribonucleoproteins"/>
    <property type="match status" value="1"/>
</dbReference>
<comment type="function">
    <text evidence="7">Mechanosensitive channel that participates in the regulation of osmotic pressure changes within the cell, opening in response to stretch forces in the membrane lipid bilayer, without the need for other proteins. Contributes to normal resistance to hypoosmotic shock. Forms an ion channel of 1.0 nanosiemens conductance with a slight preference for anions.</text>
</comment>
<dbReference type="Gene3D" id="2.30.30.60">
    <property type="match status" value="1"/>
</dbReference>
<keyword evidence="7" id="KW-0406">Ion transport</keyword>